<feature type="non-terminal residue" evidence="3">
    <location>
        <position position="1"/>
    </location>
</feature>
<organism evidence="3 4">
    <name type="scientific">Streptomyces nanshensis</name>
    <dbReference type="NCBI Taxonomy" id="518642"/>
    <lineage>
        <taxon>Bacteria</taxon>
        <taxon>Bacillati</taxon>
        <taxon>Actinomycetota</taxon>
        <taxon>Actinomycetes</taxon>
        <taxon>Kitasatosporales</taxon>
        <taxon>Streptomycetaceae</taxon>
        <taxon>Streptomyces</taxon>
    </lineage>
</organism>
<feature type="domain" description="D-arabinono-1,4-lactone oxidase C-terminal" evidence="2">
    <location>
        <begin position="40"/>
        <end position="91"/>
    </location>
</feature>
<evidence type="ECO:0000313" key="4">
    <source>
        <dbReference type="Proteomes" id="UP000175971"/>
    </source>
</evidence>
<dbReference type="GO" id="GO:0003885">
    <property type="term" value="F:D-arabinono-1,4-lactone oxidase activity"/>
    <property type="evidence" value="ECO:0007669"/>
    <property type="project" value="InterPro"/>
</dbReference>
<gene>
    <name evidence="3" type="ORF">AN221_43175</name>
</gene>
<dbReference type="Gene3D" id="1.10.45.10">
    <property type="entry name" value="Vanillyl-alcohol Oxidase, Chain A, domain 4"/>
    <property type="match status" value="1"/>
</dbReference>
<evidence type="ECO:0000259" key="2">
    <source>
        <dbReference type="Pfam" id="PF04030"/>
    </source>
</evidence>
<reference evidence="3 4" key="1">
    <citation type="journal article" date="2016" name="Front. Microbiol.">
        <title>Comparative Genomics Analysis of Streptomyces Species Reveals Their Adaptation to the Marine Environment and Their Diversity at the Genomic Level.</title>
        <authorList>
            <person name="Tian X."/>
            <person name="Zhang Z."/>
            <person name="Yang T."/>
            <person name="Chen M."/>
            <person name="Li J."/>
            <person name="Chen F."/>
            <person name="Yang J."/>
            <person name="Li W."/>
            <person name="Zhang B."/>
            <person name="Zhang Z."/>
            <person name="Wu J."/>
            <person name="Zhang C."/>
            <person name="Long L."/>
            <person name="Xiao J."/>
        </authorList>
    </citation>
    <scope>NUCLEOTIDE SEQUENCE [LARGE SCALE GENOMIC DNA]</scope>
    <source>
        <strain evidence="3 4">SCSIO M10372</strain>
    </source>
</reference>
<dbReference type="GO" id="GO:0016020">
    <property type="term" value="C:membrane"/>
    <property type="evidence" value="ECO:0007669"/>
    <property type="project" value="InterPro"/>
</dbReference>
<keyword evidence="1" id="KW-0560">Oxidoreductase</keyword>
<dbReference type="PATRIC" id="fig|518642.7.peg.8509"/>
<keyword evidence="4" id="KW-1185">Reference proteome</keyword>
<protein>
    <submittedName>
        <fullName evidence="3">Decaprenylphosphoryl-beta-D-ribose oxidase</fullName>
    </submittedName>
</protein>
<dbReference type="RefSeq" id="WP_338063456.1">
    <property type="nucleotide sequence ID" value="NZ_LJGZ01000114.1"/>
</dbReference>
<evidence type="ECO:0000256" key="1">
    <source>
        <dbReference type="ARBA" id="ARBA00023002"/>
    </source>
</evidence>
<sequence length="94" mass="10038">RFGAASPGWLSFPAPGWALTVELPAALPGLGRFLDGLDAEVAAAGGRVCLAQDSRMRPETAAAMYPRLPEFRELRAELDPTGAFRSDLARRLGL</sequence>
<proteinExistence type="predicted"/>
<comment type="caution">
    <text evidence="3">The sequence shown here is derived from an EMBL/GenBank/DDBJ whole genome shotgun (WGS) entry which is preliminary data.</text>
</comment>
<dbReference type="EMBL" id="LJGZ01000114">
    <property type="protein sequence ID" value="OEV14653.1"/>
    <property type="molecule type" value="Genomic_DNA"/>
</dbReference>
<name>A0A1E7LFE3_9ACTN</name>
<dbReference type="Pfam" id="PF04030">
    <property type="entry name" value="ALO"/>
    <property type="match status" value="1"/>
</dbReference>
<evidence type="ECO:0000313" key="3">
    <source>
        <dbReference type="EMBL" id="OEV14653.1"/>
    </source>
</evidence>
<dbReference type="Proteomes" id="UP000175971">
    <property type="component" value="Unassembled WGS sequence"/>
</dbReference>
<dbReference type="InterPro" id="IPR016171">
    <property type="entry name" value="Vanillyl_alc_oxidase_C-sub2"/>
</dbReference>
<dbReference type="AlphaFoldDB" id="A0A1E7LFE3"/>
<accession>A0A1E7LFE3</accession>
<dbReference type="InterPro" id="IPR007173">
    <property type="entry name" value="ALO_C"/>
</dbReference>